<keyword evidence="3" id="KW-1185">Reference proteome</keyword>
<gene>
    <name evidence="2" type="ORF">A6A03_12245</name>
</gene>
<proteinExistence type="predicted"/>
<dbReference type="EMBL" id="LWQS01000044">
    <property type="protein sequence ID" value="OAN46439.1"/>
    <property type="molecule type" value="Genomic_DNA"/>
</dbReference>
<dbReference type="AlphaFoldDB" id="A0A178MCF3"/>
<dbReference type="OrthoDB" id="163276at2"/>
<name>A0A178MCF3_9CHLR</name>
<dbReference type="STRING" id="1707952.A6A03_12245"/>
<protein>
    <submittedName>
        <fullName evidence="2">Uncharacterized protein</fullName>
    </submittedName>
</protein>
<accession>A0A178MCF3</accession>
<feature type="transmembrane region" description="Helical" evidence="1">
    <location>
        <begin position="177"/>
        <end position="197"/>
    </location>
</feature>
<sequence length="215" mass="22934">MDVAMTLIPVLLTLLVFSRLVGDTPAFRFVQYLFVGVALGYAVVVIYHQVLRPAVIDVLAVSGQPVLATLRLIPFVLAALLLTRVSGQQTASWLANIPLALVFGVGAALVVGGALIGTILPQVLDATRQDMSSPAAVLGSVVLLIGSIVTLLSFTLTRSPDPNRQRWIESAARVGRWVLLLAFGFFLAGSVSSYLAALNERLLFIVEWVRAVLGA</sequence>
<feature type="transmembrane region" description="Helical" evidence="1">
    <location>
        <begin position="62"/>
        <end position="82"/>
    </location>
</feature>
<comment type="caution">
    <text evidence="2">The sequence shown here is derived from an EMBL/GenBank/DDBJ whole genome shotgun (WGS) entry which is preliminary data.</text>
</comment>
<feature type="transmembrane region" description="Helical" evidence="1">
    <location>
        <begin position="136"/>
        <end position="156"/>
    </location>
</feature>
<evidence type="ECO:0000313" key="2">
    <source>
        <dbReference type="EMBL" id="OAN46439.1"/>
    </source>
</evidence>
<feature type="transmembrane region" description="Helical" evidence="1">
    <location>
        <begin position="6"/>
        <end position="22"/>
    </location>
</feature>
<feature type="transmembrane region" description="Helical" evidence="1">
    <location>
        <begin position="29"/>
        <end position="50"/>
    </location>
</feature>
<keyword evidence="1" id="KW-1133">Transmembrane helix</keyword>
<dbReference type="Proteomes" id="UP000078287">
    <property type="component" value="Unassembled WGS sequence"/>
</dbReference>
<evidence type="ECO:0000256" key="1">
    <source>
        <dbReference type="SAM" id="Phobius"/>
    </source>
</evidence>
<dbReference type="RefSeq" id="WP_066785676.1">
    <property type="nucleotide sequence ID" value="NZ_LWQS01000044.1"/>
</dbReference>
<keyword evidence="1" id="KW-0472">Membrane</keyword>
<keyword evidence="1" id="KW-0812">Transmembrane</keyword>
<feature type="transmembrane region" description="Helical" evidence="1">
    <location>
        <begin position="94"/>
        <end position="116"/>
    </location>
</feature>
<reference evidence="2 3" key="1">
    <citation type="submission" date="2016-04" db="EMBL/GenBank/DDBJ databases">
        <title>Chloroflexus islandicus sp. nov., a thermophilic filamentous anoxygenic phototrophic bacterium from geyser Strokkur (Iceland).</title>
        <authorList>
            <person name="Gaisin V.A."/>
            <person name="Kalashnikov A.M."/>
            <person name="Sukhacheva M.V."/>
            <person name="Grouzdev D.S."/>
            <person name="Ivanov T.M."/>
            <person name="Kuznetsov B."/>
            <person name="Gorlenko V.M."/>
        </authorList>
    </citation>
    <scope>NUCLEOTIDE SEQUENCE [LARGE SCALE GENOMIC DNA]</scope>
    <source>
        <strain evidence="3">isl-2</strain>
    </source>
</reference>
<evidence type="ECO:0000313" key="3">
    <source>
        <dbReference type="Proteomes" id="UP000078287"/>
    </source>
</evidence>
<organism evidence="2 3">
    <name type="scientific">Chloroflexus islandicus</name>
    <dbReference type="NCBI Taxonomy" id="1707952"/>
    <lineage>
        <taxon>Bacteria</taxon>
        <taxon>Bacillati</taxon>
        <taxon>Chloroflexota</taxon>
        <taxon>Chloroflexia</taxon>
        <taxon>Chloroflexales</taxon>
        <taxon>Chloroflexineae</taxon>
        <taxon>Chloroflexaceae</taxon>
        <taxon>Chloroflexus</taxon>
    </lineage>
</organism>